<accession>A0A8R1Y7I6</accession>
<evidence type="ECO:0000313" key="1">
    <source>
        <dbReference type="EnsemblMetazoa" id="PPA05307.1"/>
    </source>
</evidence>
<proteinExistence type="predicted"/>
<evidence type="ECO:0000313" key="2">
    <source>
        <dbReference type="Proteomes" id="UP000005239"/>
    </source>
</evidence>
<organism evidence="1 2">
    <name type="scientific">Pristionchus pacificus</name>
    <name type="common">Parasitic nematode worm</name>
    <dbReference type="NCBI Taxonomy" id="54126"/>
    <lineage>
        <taxon>Eukaryota</taxon>
        <taxon>Metazoa</taxon>
        <taxon>Ecdysozoa</taxon>
        <taxon>Nematoda</taxon>
        <taxon>Chromadorea</taxon>
        <taxon>Rhabditida</taxon>
        <taxon>Rhabditina</taxon>
        <taxon>Diplogasteromorpha</taxon>
        <taxon>Diplogasteroidea</taxon>
        <taxon>Neodiplogasteridae</taxon>
        <taxon>Pristionchus</taxon>
    </lineage>
</organism>
<accession>A0A2A6BXE3</accession>
<reference evidence="1" key="2">
    <citation type="submission" date="2022-06" db="UniProtKB">
        <authorList>
            <consortium name="EnsemblMetazoa"/>
        </authorList>
    </citation>
    <scope>IDENTIFICATION</scope>
    <source>
        <strain evidence="1">PS312</strain>
    </source>
</reference>
<dbReference type="AlphaFoldDB" id="A0A2A6BXE3"/>
<name>A0A2A6BXE3_PRIPA</name>
<protein>
    <submittedName>
        <fullName evidence="1">Uncharacterized protein</fullName>
    </submittedName>
</protein>
<dbReference type="EnsemblMetazoa" id="PPA05307.1">
    <property type="protein sequence ID" value="PPA05307.1"/>
    <property type="gene ID" value="WBGene00094861"/>
</dbReference>
<sequence length="145" mass="16830">MRRCYTNATDGVILMQSLTVISSDRVSQEIFALSYDLFIVLIILATLLIRFNITSLDEETPAEKRSRNRRGIFDSDSFEECNQECQSIKEIEDDHWTLGAFLRRHGNEDDRSDKWIQTGTVTPPHEKEGRWIESEINVIVHEPDD</sequence>
<gene>
    <name evidence="1" type="primary">WBGene00094861</name>
</gene>
<reference evidence="2" key="1">
    <citation type="journal article" date="2008" name="Nat. Genet.">
        <title>The Pristionchus pacificus genome provides a unique perspective on nematode lifestyle and parasitism.</title>
        <authorList>
            <person name="Dieterich C."/>
            <person name="Clifton S.W."/>
            <person name="Schuster L.N."/>
            <person name="Chinwalla A."/>
            <person name="Delehaunty K."/>
            <person name="Dinkelacker I."/>
            <person name="Fulton L."/>
            <person name="Fulton R."/>
            <person name="Godfrey J."/>
            <person name="Minx P."/>
            <person name="Mitreva M."/>
            <person name="Roeseler W."/>
            <person name="Tian H."/>
            <person name="Witte H."/>
            <person name="Yang S.P."/>
            <person name="Wilson R.K."/>
            <person name="Sommer R.J."/>
        </authorList>
    </citation>
    <scope>NUCLEOTIDE SEQUENCE [LARGE SCALE GENOMIC DNA]</scope>
    <source>
        <strain evidence="2">PS312</strain>
    </source>
</reference>
<dbReference type="Proteomes" id="UP000005239">
    <property type="component" value="Unassembled WGS sequence"/>
</dbReference>
<keyword evidence="2" id="KW-1185">Reference proteome</keyword>